<feature type="active site" description="Proton acceptor 1" evidence="13">
    <location>
        <position position="381"/>
    </location>
</feature>
<feature type="disulfide bond" evidence="18">
    <location>
        <begin position="535"/>
        <end position="547"/>
    </location>
</feature>
<feature type="active site" description="Proton acceptor 2" evidence="15">
    <location>
        <position position="381"/>
    </location>
</feature>
<gene>
    <name evidence="24" type="primary">LOC106063041</name>
</gene>
<dbReference type="OrthoDB" id="10029630at2759"/>
<feature type="disulfide bond" evidence="18 20">
    <location>
        <begin position="349"/>
        <end position="367"/>
    </location>
</feature>
<dbReference type="GO" id="GO:0005886">
    <property type="term" value="C:plasma membrane"/>
    <property type="evidence" value="ECO:0007669"/>
    <property type="project" value="TreeGrafter"/>
</dbReference>
<feature type="binding site" evidence="19">
    <location>
        <position position="408"/>
    </location>
    <ligand>
        <name>Zn(2+)</name>
        <dbReference type="ChEBI" id="CHEBI:29105"/>
        <label>2</label>
        <note>catalytic</note>
    </ligand>
</feature>
<feature type="binding site" evidence="16">
    <location>
        <position position="221"/>
    </location>
    <ligand>
        <name>chloride</name>
        <dbReference type="ChEBI" id="CHEBI:17996"/>
        <label>1</label>
    </ligand>
</feature>
<keyword evidence="23" id="KW-1185">Reference proteome</keyword>
<feature type="binding site" evidence="17">
    <location>
        <position position="380"/>
    </location>
    <ligand>
        <name>Zn(2+)</name>
        <dbReference type="ChEBI" id="CHEBI:29105"/>
        <label>1</label>
        <note>catalytic</note>
    </ligand>
</feature>
<dbReference type="InterPro" id="IPR001548">
    <property type="entry name" value="Peptidase_M2"/>
</dbReference>
<keyword evidence="5 22" id="KW-0732">Signal</keyword>
<feature type="signal peptide" evidence="22">
    <location>
        <begin position="1"/>
        <end position="33"/>
    </location>
</feature>
<sequence length="628" mass="72906">MNFSVHFSTTARNKRKEMHLVLYLLVCVAKATASINDTQTVQEFLAEFNRLGQILTSRSMQANWGFATNITVENQRIMLEEQLKWDRFRQEAAESALQFNTSLLSESEIRQYFRVLNLGLAAQYNETKLLRLSKVKSDMESLYSTAKVCLNTTGCIPLDPDVTRMMSDSRDYDLLLSIWSQWRDASGKNMKSLYSEYVDLSNEAFRLMGYNDTGHTWRMSYESLTIEEDINALFDQLRPLYEQLHAYARRKLKTMYGEDKFPTSGHIPAHILGNMWGQQWSGLVKELTPFPQKSLFDVTEEMIRQNYTALRIFETADNFFRSLGLLPAPEEFWNNSIFERPKDDREFVCHASAWDFYNGKDFRIKMCTVLSMRDLDTAHHEMGHIQYYLQYAHLPLTFRDGANPGFHEAVGDTMSLSVNTPEHMHAIGLLETLSGDTESEVNFLMSMALKKVAFLPFGYLIDQWRWRVFKGEITPEKYNEEWWNMVCQYQGIYPAVQRTSEDFDPGAKYHVPADVEYLRYFISSVLQFQFYKTLCDISGYQGPLHRCDIYNSKTAGKRFSEMLSLGSSKPWTQAMFLLTGQYKMDAQPMLEYFKPLMAFLQQENGHDIGWQSQCPTIQQPVSDSTGKK</sequence>
<dbReference type="EC" id="3.4.-.-" evidence="21"/>
<organism evidence="23 24">
    <name type="scientific">Biomphalaria glabrata</name>
    <name type="common">Bloodfluke planorb</name>
    <name type="synonym">Freshwater snail</name>
    <dbReference type="NCBI Taxonomy" id="6526"/>
    <lineage>
        <taxon>Eukaryota</taxon>
        <taxon>Metazoa</taxon>
        <taxon>Spiralia</taxon>
        <taxon>Lophotrochozoa</taxon>
        <taxon>Mollusca</taxon>
        <taxon>Gastropoda</taxon>
        <taxon>Heterobranchia</taxon>
        <taxon>Euthyneura</taxon>
        <taxon>Panpulmonata</taxon>
        <taxon>Hygrophila</taxon>
        <taxon>Lymnaeoidea</taxon>
        <taxon>Planorbidae</taxon>
        <taxon>Biomphalaria</taxon>
    </lineage>
</organism>
<evidence type="ECO:0000256" key="5">
    <source>
        <dbReference type="ARBA" id="ARBA00022729"/>
    </source>
</evidence>
<evidence type="ECO:0000256" key="14">
    <source>
        <dbReference type="PIRSR" id="PIRSR601548-10"/>
    </source>
</evidence>
<dbReference type="AlphaFoldDB" id="A0A9W2YE25"/>
<feature type="active site" description="Proton donor 1" evidence="13">
    <location>
        <position position="510"/>
    </location>
</feature>
<evidence type="ECO:0000256" key="9">
    <source>
        <dbReference type="ARBA" id="ARBA00023157"/>
    </source>
</evidence>
<comment type="catalytic activity">
    <reaction evidence="11">
        <text>Release of a C-terminal dipeptide, oligopeptide-|-Xaa-Yaa, when Xaa is not Pro, and Yaa is neither Asp nor Glu. Thus, conversion of angiotensin I to angiotensin II, with increase in vasoconstrictor activity, but no action on angiotensin II.</text>
        <dbReference type="EC" id="3.4.15.1"/>
    </reaction>
</comment>
<evidence type="ECO:0000313" key="23">
    <source>
        <dbReference type="Proteomes" id="UP001165740"/>
    </source>
</evidence>
<dbReference type="RefSeq" id="XP_055861046.1">
    <property type="nucleotide sequence ID" value="XM_056005071.1"/>
</dbReference>
<evidence type="ECO:0000256" key="16">
    <source>
        <dbReference type="PIRSR" id="PIRSR601548-2"/>
    </source>
</evidence>
<feature type="binding site" evidence="17">
    <location>
        <position position="408"/>
    </location>
    <ligand>
        <name>Zn(2+)</name>
        <dbReference type="ChEBI" id="CHEBI:29105"/>
        <label>1</label>
        <note>catalytic</note>
    </ligand>
</feature>
<feature type="binding site" evidence="19">
    <location>
        <position position="384"/>
    </location>
    <ligand>
        <name>Zn(2+)</name>
        <dbReference type="ChEBI" id="CHEBI:29105"/>
        <label>2</label>
        <note>catalytic</note>
    </ligand>
</feature>
<feature type="binding site" evidence="17">
    <location>
        <position position="384"/>
    </location>
    <ligand>
        <name>Zn(2+)</name>
        <dbReference type="ChEBI" id="CHEBI:29105"/>
        <label>1</label>
        <note>catalytic</note>
    </ligand>
</feature>
<evidence type="ECO:0000256" key="3">
    <source>
        <dbReference type="ARBA" id="ARBA00022670"/>
    </source>
</evidence>
<feature type="glycosylation site" description="N-linked (GlcNAc...) asparagine" evidence="14">
    <location>
        <position position="69"/>
    </location>
</feature>
<dbReference type="GO" id="GO:0004180">
    <property type="term" value="F:carboxypeptidase activity"/>
    <property type="evidence" value="ECO:0007669"/>
    <property type="project" value="UniProtKB-KW"/>
</dbReference>
<comment type="caution">
    <text evidence="20">Lacks conserved residue(s) required for the propagation of feature annotation.</text>
</comment>
<proteinExistence type="inferred from homology"/>
<feature type="binding site" evidence="19">
    <location>
        <position position="380"/>
    </location>
    <ligand>
        <name>Zn(2+)</name>
        <dbReference type="ChEBI" id="CHEBI:29105"/>
        <label>2</label>
        <note>catalytic</note>
    </ligand>
</feature>
<dbReference type="OMA" id="FYRQIHG"/>
<keyword evidence="4 17" id="KW-0479">Metal-binding</keyword>
<name>A0A9W2YE25_BIOGL</name>
<evidence type="ECO:0000256" key="22">
    <source>
        <dbReference type="SAM" id="SignalP"/>
    </source>
</evidence>
<evidence type="ECO:0000256" key="7">
    <source>
        <dbReference type="ARBA" id="ARBA00022833"/>
    </source>
</evidence>
<evidence type="ECO:0000256" key="15">
    <source>
        <dbReference type="PIRSR" id="PIRSR601548-11"/>
    </source>
</evidence>
<dbReference type="GO" id="GO:0008241">
    <property type="term" value="F:peptidyl-dipeptidase activity"/>
    <property type="evidence" value="ECO:0007669"/>
    <property type="project" value="UniProtKB-EC"/>
</dbReference>
<keyword evidence="2 21" id="KW-0121">Carboxypeptidase</keyword>
<evidence type="ECO:0000256" key="21">
    <source>
        <dbReference type="RuleBase" id="RU361144"/>
    </source>
</evidence>
<reference evidence="24" key="1">
    <citation type="submission" date="2025-08" db="UniProtKB">
        <authorList>
            <consortium name="RefSeq"/>
        </authorList>
    </citation>
    <scope>IDENTIFICATION</scope>
</reference>
<dbReference type="GO" id="GO:0046872">
    <property type="term" value="F:metal ion binding"/>
    <property type="evidence" value="ECO:0007669"/>
    <property type="project" value="UniProtKB-KW"/>
</dbReference>
<dbReference type="PANTHER" id="PTHR10514">
    <property type="entry name" value="ANGIOTENSIN-CONVERTING ENZYME"/>
    <property type="match status" value="1"/>
</dbReference>
<comment type="similarity">
    <text evidence="1 20 21">Belongs to the peptidase M2 family.</text>
</comment>
<keyword evidence="10 14" id="KW-0325">Glycoprotein</keyword>
<feature type="binding site" evidence="16">
    <location>
        <position position="519"/>
    </location>
    <ligand>
        <name>chloride</name>
        <dbReference type="ChEBI" id="CHEBI:17996"/>
        <label>1</label>
    </ligand>
</feature>
<keyword evidence="9 18" id="KW-1015">Disulfide bond</keyword>
<evidence type="ECO:0000256" key="11">
    <source>
        <dbReference type="ARBA" id="ARBA00036868"/>
    </source>
</evidence>
<evidence type="ECO:0000256" key="17">
    <source>
        <dbReference type="PIRSR" id="PIRSR601548-3"/>
    </source>
</evidence>
<keyword evidence="8 21" id="KW-0482">Metalloprotease</keyword>
<dbReference type="PROSITE" id="PS52011">
    <property type="entry name" value="PEPTIDASE_M2"/>
    <property type="match status" value="1"/>
</dbReference>
<dbReference type="CDD" id="cd06461">
    <property type="entry name" value="M2_ACE"/>
    <property type="match status" value="1"/>
</dbReference>
<evidence type="ECO:0000256" key="6">
    <source>
        <dbReference type="ARBA" id="ARBA00022801"/>
    </source>
</evidence>
<evidence type="ECO:0000313" key="24">
    <source>
        <dbReference type="RefSeq" id="XP_055861046.1"/>
    </source>
</evidence>
<evidence type="ECO:0000256" key="13">
    <source>
        <dbReference type="PIRSR" id="PIRSR601548-1"/>
    </source>
</evidence>
<dbReference type="GO" id="GO:0006508">
    <property type="term" value="P:proteolysis"/>
    <property type="evidence" value="ECO:0007669"/>
    <property type="project" value="UniProtKB-KW"/>
</dbReference>
<dbReference type="SUPFAM" id="SSF55486">
    <property type="entry name" value="Metalloproteases ('zincins'), catalytic domain"/>
    <property type="match status" value="1"/>
</dbReference>
<evidence type="ECO:0000256" key="10">
    <source>
        <dbReference type="ARBA" id="ARBA00023180"/>
    </source>
</evidence>
<evidence type="ECO:0000256" key="18">
    <source>
        <dbReference type="PIRSR" id="PIRSR601548-4"/>
    </source>
</evidence>
<evidence type="ECO:0000256" key="1">
    <source>
        <dbReference type="ARBA" id="ARBA00008139"/>
    </source>
</evidence>
<evidence type="ECO:0000256" key="20">
    <source>
        <dbReference type="PROSITE-ProRule" id="PRU01355"/>
    </source>
</evidence>
<comment type="cofactor">
    <cofactor evidence="21">
        <name>Zn(2+)</name>
        <dbReference type="ChEBI" id="CHEBI:29105"/>
    </cofactor>
    <text evidence="21">Binds 1 zinc ion per subunit.</text>
</comment>
<evidence type="ECO:0000256" key="2">
    <source>
        <dbReference type="ARBA" id="ARBA00022645"/>
    </source>
</evidence>
<dbReference type="Gene3D" id="1.10.1370.30">
    <property type="match status" value="1"/>
</dbReference>
<protein>
    <recommendedName>
        <fullName evidence="12 21">Angiotensin-converting enzyme</fullName>
        <ecNumber evidence="21">3.4.-.-</ecNumber>
    </recommendedName>
</protein>
<feature type="chain" id="PRO_5040745506" description="Angiotensin-converting enzyme" evidence="22">
    <location>
        <begin position="34"/>
        <end position="628"/>
    </location>
</feature>
<evidence type="ECO:0000256" key="12">
    <source>
        <dbReference type="ARBA" id="ARBA00039858"/>
    </source>
</evidence>
<dbReference type="GO" id="GO:0008237">
    <property type="term" value="F:metallopeptidase activity"/>
    <property type="evidence" value="ECO:0007669"/>
    <property type="project" value="UniProtKB-KW"/>
</dbReference>
<dbReference type="PANTHER" id="PTHR10514:SF27">
    <property type="entry name" value="ANGIOTENSIN-CONVERTING ENZYME"/>
    <property type="match status" value="1"/>
</dbReference>
<accession>A0A9W2YE25</accession>
<feature type="active site" description="Proton donor 2" evidence="15">
    <location>
        <position position="510"/>
    </location>
</feature>
<dbReference type="GeneID" id="106063041"/>
<evidence type="ECO:0000256" key="4">
    <source>
        <dbReference type="ARBA" id="ARBA00022723"/>
    </source>
</evidence>
<keyword evidence="6 21" id="KW-0378">Hydrolase</keyword>
<evidence type="ECO:0000256" key="8">
    <source>
        <dbReference type="ARBA" id="ARBA00023049"/>
    </source>
</evidence>
<keyword evidence="7 17" id="KW-0862">Zinc</keyword>
<keyword evidence="3 21" id="KW-0645">Protease</keyword>
<dbReference type="FunFam" id="1.10.1370.30:FF:000004">
    <property type="entry name" value="Angiotensin-converting enzyme"/>
    <property type="match status" value="1"/>
</dbReference>
<dbReference type="PRINTS" id="PR00791">
    <property type="entry name" value="PEPDIPTASEA"/>
</dbReference>
<evidence type="ECO:0000256" key="19">
    <source>
        <dbReference type="PIRSR" id="PIRSR601548-8"/>
    </source>
</evidence>
<dbReference type="Proteomes" id="UP001165740">
    <property type="component" value="Chromosome 1"/>
</dbReference>
<feature type="disulfide bond" evidence="18">
    <location>
        <begin position="149"/>
        <end position="155"/>
    </location>
</feature>
<dbReference type="Pfam" id="PF01401">
    <property type="entry name" value="Peptidase_M2"/>
    <property type="match status" value="1"/>
</dbReference>
<feature type="glycosylation site" description="N-linked (GlcNAc...) asparagine; partial" evidence="14">
    <location>
        <position position="334"/>
    </location>
</feature>